<organism evidence="5 6">
    <name type="scientific">Pseudocohnilembus persalinus</name>
    <name type="common">Ciliate</name>
    <dbReference type="NCBI Taxonomy" id="266149"/>
    <lineage>
        <taxon>Eukaryota</taxon>
        <taxon>Sar</taxon>
        <taxon>Alveolata</taxon>
        <taxon>Ciliophora</taxon>
        <taxon>Intramacronucleata</taxon>
        <taxon>Oligohymenophorea</taxon>
        <taxon>Scuticociliatia</taxon>
        <taxon>Philasterida</taxon>
        <taxon>Pseudocohnilembidae</taxon>
        <taxon>Pseudocohnilembus</taxon>
    </lineage>
</organism>
<keyword evidence="6" id="KW-1185">Reference proteome</keyword>
<dbReference type="PANTHER" id="PTHR11315:SF0">
    <property type="entry name" value="FOLATE GAMMA-GLUTAMYL HYDROLASE"/>
    <property type="match status" value="1"/>
</dbReference>
<feature type="domain" description="Glutamine amidotransferase" evidence="3">
    <location>
        <begin position="249"/>
        <end position="438"/>
    </location>
</feature>
<gene>
    <name evidence="5" type="ORF">PPERSA_12675</name>
</gene>
<dbReference type="GO" id="GO:0034722">
    <property type="term" value="F:gamma-glutamyl-peptidase activity"/>
    <property type="evidence" value="ECO:0007669"/>
    <property type="project" value="UniProtKB-UniRule"/>
</dbReference>
<proteinExistence type="predicted"/>
<dbReference type="Gene3D" id="2.60.120.590">
    <property type="entry name" value="Alpha-ketoglutarate-dependent dioxygenase AlkB-like"/>
    <property type="match status" value="1"/>
</dbReference>
<dbReference type="PANTHER" id="PTHR11315">
    <property type="entry name" value="PROTEASE FAMILY C26 GAMMA-GLUTAMYL HYDROLASE"/>
    <property type="match status" value="1"/>
</dbReference>
<dbReference type="InParanoid" id="A0A0V0QMF1"/>
<feature type="active site" description="Proton donor" evidence="1">
    <location>
        <position position="433"/>
    </location>
</feature>
<feature type="domain" description="Alpha-ketoglutarate-dependent dioxygenase AlkB-like" evidence="4">
    <location>
        <begin position="31"/>
        <end position="218"/>
    </location>
</feature>
<accession>A0A0V0QMF1</accession>
<dbReference type="OrthoDB" id="64220at2759"/>
<dbReference type="EMBL" id="LDAU01000130">
    <property type="protein sequence ID" value="KRX03545.1"/>
    <property type="molecule type" value="Genomic_DNA"/>
</dbReference>
<evidence type="ECO:0000313" key="6">
    <source>
        <dbReference type="Proteomes" id="UP000054937"/>
    </source>
</evidence>
<dbReference type="InterPro" id="IPR017926">
    <property type="entry name" value="GATASE"/>
</dbReference>
<dbReference type="PROSITE" id="PS51273">
    <property type="entry name" value="GATASE_TYPE_1"/>
    <property type="match status" value="1"/>
</dbReference>
<feature type="active site" evidence="2">
    <location>
        <position position="433"/>
    </location>
</feature>
<evidence type="ECO:0000259" key="3">
    <source>
        <dbReference type="Pfam" id="PF00117"/>
    </source>
</evidence>
<comment type="catalytic activity">
    <reaction evidence="2">
        <text>(6S)-5,6,7,8-tetrahydrofolyl-(gamma-L-Glu)(n) + (n-1) H2O = (6S)-5,6,7,8-tetrahydrofolate + (n-1) L-glutamate</text>
        <dbReference type="Rhea" id="RHEA:56784"/>
        <dbReference type="Rhea" id="RHEA-COMP:14738"/>
        <dbReference type="ChEBI" id="CHEBI:15377"/>
        <dbReference type="ChEBI" id="CHEBI:29985"/>
        <dbReference type="ChEBI" id="CHEBI:57453"/>
        <dbReference type="ChEBI" id="CHEBI:141005"/>
        <dbReference type="EC" id="3.4.19.9"/>
    </reaction>
</comment>
<dbReference type="InterPro" id="IPR027450">
    <property type="entry name" value="AlkB-like"/>
</dbReference>
<evidence type="ECO:0000256" key="1">
    <source>
        <dbReference type="PIRSR" id="PIRSR615527-1"/>
    </source>
</evidence>
<evidence type="ECO:0000256" key="2">
    <source>
        <dbReference type="PROSITE-ProRule" id="PRU00607"/>
    </source>
</evidence>
<dbReference type="AlphaFoldDB" id="A0A0V0QMF1"/>
<reference evidence="5 6" key="1">
    <citation type="journal article" date="2015" name="Sci. Rep.">
        <title>Genome of the facultative scuticociliatosis pathogen Pseudocohnilembus persalinus provides insight into its virulence through horizontal gene transfer.</title>
        <authorList>
            <person name="Xiong J."/>
            <person name="Wang G."/>
            <person name="Cheng J."/>
            <person name="Tian M."/>
            <person name="Pan X."/>
            <person name="Warren A."/>
            <person name="Jiang C."/>
            <person name="Yuan D."/>
            <person name="Miao W."/>
        </authorList>
    </citation>
    <scope>NUCLEOTIDE SEQUENCE [LARGE SCALE GENOMIC DNA]</scope>
    <source>
        <strain evidence="5">36N120E</strain>
    </source>
</reference>
<dbReference type="EC" id="3.4.19.9" evidence="2"/>
<feature type="active site" description="Nucleophile" evidence="1 2">
    <location>
        <position position="323"/>
    </location>
</feature>
<evidence type="ECO:0000259" key="4">
    <source>
        <dbReference type="Pfam" id="PF13532"/>
    </source>
</evidence>
<dbReference type="GO" id="GO:0046900">
    <property type="term" value="P:tetrahydrofolylpolyglutamate metabolic process"/>
    <property type="evidence" value="ECO:0007669"/>
    <property type="project" value="TreeGrafter"/>
</dbReference>
<dbReference type="SUPFAM" id="SSF51197">
    <property type="entry name" value="Clavaminate synthase-like"/>
    <property type="match status" value="1"/>
</dbReference>
<dbReference type="GO" id="GO:0005773">
    <property type="term" value="C:vacuole"/>
    <property type="evidence" value="ECO:0007669"/>
    <property type="project" value="TreeGrafter"/>
</dbReference>
<dbReference type="Proteomes" id="UP000054937">
    <property type="component" value="Unassembled WGS sequence"/>
</dbReference>
<dbReference type="Pfam" id="PF00117">
    <property type="entry name" value="GATase"/>
    <property type="match status" value="1"/>
</dbReference>
<protein>
    <recommendedName>
        <fullName evidence="2">folate gamma-glutamyl hydrolase</fullName>
        <ecNumber evidence="2">3.4.19.9</ecNumber>
    </recommendedName>
</protein>
<keyword evidence="2" id="KW-0378">Hydrolase</keyword>
<dbReference type="InterPro" id="IPR029062">
    <property type="entry name" value="Class_I_gatase-like"/>
</dbReference>
<dbReference type="Pfam" id="PF13532">
    <property type="entry name" value="2OG-FeII_Oxy_2"/>
    <property type="match status" value="1"/>
</dbReference>
<dbReference type="SUPFAM" id="SSF52317">
    <property type="entry name" value="Class I glutamine amidotransferase-like"/>
    <property type="match status" value="1"/>
</dbReference>
<dbReference type="InterPro" id="IPR037151">
    <property type="entry name" value="AlkB-like_sf"/>
</dbReference>
<dbReference type="PROSITE" id="PS51275">
    <property type="entry name" value="PEPTIDASE_C26_GGH"/>
    <property type="match status" value="1"/>
</dbReference>
<evidence type="ECO:0000313" key="5">
    <source>
        <dbReference type="EMBL" id="KRX03545.1"/>
    </source>
</evidence>
<dbReference type="InterPro" id="IPR015527">
    <property type="entry name" value="Pept_C26_g-glut_hydrolase"/>
</dbReference>
<comment type="caution">
    <text evidence="5">The sequence shown here is derived from an EMBL/GenBank/DDBJ whole genome shotgun (WGS) entry which is preliminary data.</text>
</comment>
<sequence length="532" mass="63164">MSQNIIPKKVFNNIKVIKYPKILNQSKLIPGLTYIPNYISQKESDFILKHLNSQEWSQEILRRQQFYGTVYYHTRHDLPQIQPQDILNSNITKCYDLNFFDFLIQRLINDNIFQADYPPNQCLVNEYKGNQTISPHVEDKDAFGPIIAGISLQNPTYFRLQNEQEQHNIFLETNSIYILTGEARNNFKHGIKKHFKFEYDGIQYIKDNNYKRTSLTFRHVLQQGTKKPYGSTYSEYPRSEYSFIPASYVKYLEMAGARVVPIYYDAPKEYYDNLLTKLNGVLFTGGGQYFDNSTTLGQNGHYIYKKIKELNDNGIYFPLWGTCLGYEMLMTFATDFELELGKITGQKNVITKIQIVDEDSLFAYMPDQMKFNVQNYYLTYENHQQCVYEDDFYNDETLSDIFKLISISENDDGRNFVTGVQAKDYPFYGVQFHPEKNSFEWKVNANHTLEAVEMEQFYANFFVQQTRRNIQSFKDNEELDKYLIYNWNPVYPKFKSDYNQIYFFKNYDKAQEEKHIQKTNIKNRKFIEIVKE</sequence>
<name>A0A0V0QMF1_PSEPJ</name>
<dbReference type="Gene3D" id="3.40.50.880">
    <property type="match status" value="1"/>
</dbReference>